<protein>
    <recommendedName>
        <fullName evidence="5">Bacterial Ig-like domain-containing protein</fullName>
    </recommendedName>
</protein>
<keyword evidence="4" id="KW-1185">Reference proteome</keyword>
<keyword evidence="2" id="KW-0732">Signal</keyword>
<dbReference type="KEGG" id="vaq:FIV01_17675"/>
<feature type="compositionally biased region" description="Polar residues" evidence="1">
    <location>
        <begin position="1086"/>
        <end position="1109"/>
    </location>
</feature>
<feature type="region of interest" description="Disordered" evidence="1">
    <location>
        <begin position="319"/>
        <end position="353"/>
    </location>
</feature>
<sequence length="3921" mass="418470" precursor="true">MMLSFNPFKKSLFIILTLLLISSCGGGGGDSAPSTRAQGTITGVVFDAPVSGATVEIFEYKNGSLGRKLGSDITSASGHYSIDIESASMPLYISAKGGGYEDPFSHNAVYGSKGKPVYLASVTNYSEGSTQQVMVTPLTYLVTGLTEYRIKQGRAANSTITSSVKDVSELYGFDVNTTQPVDLTLNVTSNVTNGHKYGAVLAAYSSYAWEFLKPNSDEGKDTYTSLHLADLGYQDITFDGKLNGLKRDEGGQFSDDVEFGSKATLDADFYTHIIAQHIMSAVSNPEINRTTGYQDFADFIKSPSFDQYKALADELSKVNGSNENPDEIFPQRYNPGEQPPSIDDTPPTVDYPKEGDVLAGQDIIALNLADNVGLASARVVVAYKEDKLFDSWTELGCPFGQENAQLNCWVDDSNFTVGKREASLTVHLNTEVLGDGNTNSDSDAKLLVYVSDIINQSEEEVSVDIKWDNSAPVIVVTSAESVNSLPTDYLLTGYVKKDPQLLEDRSVWIALSSGEYSKYSCSNYPSGSAIWCGFSYTESGLNFDQSVAFSIRAKDIYGNQATKEFILYQDVMAPKVSLTYPDAQFNFQRLEGESFPSIYESSTYTKENVEDATKYLLIDYDYASKGARQVFSDLDLTKLENPDVFQRNSLPYVTLTISDENGTSADNLKVTVEYYSKRRGEAEFILRGTRVQTASEVTADNVYFPFNLNKGNDSFLPSMTLYIPFSRDAFKDEFAKALSSDIQKLRITVEDAAGNLSYNKEATGGNQGTLIEAFFRSTFDKPVVTVVSPFSNARVVLAGLNASTGAFNLIKTCDAALGDEGKDIVKCLLTREQEREFYKVYLDDFSASGEPHYFQWSKDIKTLVDLSYEVLGDDIDGDKVPVHSFSAYFVPNKDTTIYITEFASYHAGLFDSQWDELEDGDKTAAKAKEILSQVNSALVTQSDSMLGFDPVLTPYASTKELDEEGVPAKLASKHIYRFLLEGLTELANANYATSVDYAKAFYRDLSKDGKADGQGSIYDDQGNESTGQIILGDSGKALGPDTYRKDLAEAYYGVATSYDVERKDALNQADHFAKANPIYADDNVFNQEGSSIDNTPPSISVQPNEQQSDGAFFGDGSTYTISGKIESKVTITDDKTTVKINEGDFTVFWVDPQGTEHEATDTKFERSDDSTEYTETYNFVINSKSDKYHEAKQFNIVVKAQDSIGNFDSQTFVYLVDNQIPVIKRVTVDPEFPVVDTEAEFTVEFEEPVTLEPGTVKIGGAEISFENPQEYRTVWQSSARVSVEANKESTQLTIDSSYFDRVRNQGTEGYEQTIFVEPLITIDNVTENNEVNAEEDDVEHVVISGTTKGFKRTALLTVDLVSHKEGREGTDKVSGLKVNLDSNGRWETDPINMSTWEYSEFTVTVSGKYAEGERSVVATKEALYDDKIKPEVVGTLISYDGEEFENVLVDDKSAKVTLTFNERVTIPTAYLNGQAISFEETDFSKVWVGTTEPLMLPSGRATAPLIVVERTYQDTRPQGNFGEGYTTDIPLKPVITLNDMGGSINASDATEFIVSGTSKGFQTGAELEVLVENDANNGQDYHQTIQVNQNGDWQTKPHDISDWYQGTITITVTGKNSAGQETELSRDVVFRDNKKPTVTGVTEVTPSAPQDGQLVSLKVHFSEPVKELDGSFAGVSMRFSKASTDEAASVWQGVTTGPITVGAGNAIAELVLSQFKDVSNNNVESEYRQSYTVMPEISISDVSGDNRVETTELADVLIAGGTTGFASTGESVTLQVMRGATELINERVSVNGDGSWGYHANLSGEEIGDLTIRVNGSNRSGDPSSVAAEEATSSFTIIDLVRPTVTGVTEVTPSAPQDGQLVSLKVHFSEPVKELDGSFAGVSMRFSKASTDEAASVWQGVTTGPITVGAGNAIAELVLSQFKDVSNNNVESEYRQSYTVMPEISISDVSGDNRVETTELADVLIAGGTTGFASTGESVTLQVMRGATELINERVSVNGDGSWGYHANLSGEEIGDLTIRVNGSNRSGDPSSVAAEEATSSFTIIDLVRPTVTGVTEVTPSAPQDGQLVSLKVHFSEPVKELDGSFAGVSMRFSKASTDEAASVWQGVTTGPITVGAGNAIAELVLSQFKDVSNNNVESEYRQSYTVMPEISISDVSGDNRVETTELADVLIAGGTTGFASTGESVTLQVMRGATELINERVSVNGDGSWGYHANLSGEEIGDLTIRVNGSNRSGDPSSVAAEEATSSFTIIDLVRPTVTGVTEVTPSAPQDGQLVSLTVHFSEPVKALDGSFAGVSMTFSKTSPDEAASVWQGVTTGPITVGAGNAIAELVLSQFKDVSNNNVESEYRQSYTVMPEISISDVSGDNRVETTELADVLIAGGTTGFASTGESVTLQVMRGATELINERVSVNGDGSWGYHANLSGEEIGDLTIRVNGSNRSGDPSSVAAEEATSSFTIIDLVRPTVTGVTEVTPSALQDGQLVSLTVHFSEPVKALVGSFAGVSMTFSKTSPDEAASEWQGVTNGPIRVGAGNAIAELVLSQFKDVSNNNVESEYRQSYTVMPEISISDVSGDNRVETTELADVLIAGGTTGFASTGESVTLQVMRGATELINERVSVNGDGSWGYHANLSGEEIGDLTIKVNGSNRSGNPSSVAAEEATSSFTIIDLVRPTVTGVTEVTPSALQDGQLVSLTVHFSEPVKALDGSFAGVSMTFSKTSPDEAASEWQGVTNGPIRVGAGNAIAELVLSQFKDVSNNNVESEYRQSYTVMPEISISDVSGDNRVETTELADVLIAGGTTGFASTGESVTLQVMRGATELINERVSVNGDGSWGYHANLSGEEIGDLTIRVNGSNRSGDPSSVAAEEATSSFTIIDLVRPTVTGVTEVTPSAPQDGQLVSLKVHFSEPVKALVGSFAGVSMRFSKTSPDEAASVWQGVTTGPITVGAGNAIAELVLSQFKDVSNNNVESEYRQSYTVMPEISISDVSGDNRVETTELADVLFAGGTTGFASTGESVTLQVMRGATELINERVSVNGDGSWGYHANLSGEEIGDLTIRVNGSNRSGDPSSVAAEEATSSFTIIDLVRPTVTGVTEVTPSALQDGQLVSLTVHFSEPVKALVGSFAGVSMTFSKTSPDEAASEWQGVTNGPIRVGAGNAIAELVLSQFKDVSNNNVESEYRQSYTVMPEISISDVSGDNRVETTELADVLIAGGTTGFASTGESVTLQVMRGATELINERVSVNGDGSWGYHANLSGEEIGDLTIKVNGSNRSGNPSSVAAEEATSSFTIIDLVRPTVTGVTEVTPSALQDGQLVSLTVHFSEPVKALDGSFAGVSMTFSKTSPDEAASEWQGVTNGPIRVGAGNAIAELVLSQFKDVSNNGVEHEYRQSYTVMPEISISDVSGDNRVETTELADVLIAGGTTGFASTGESVTLQVMRGATELINERLSVNGDGSWGYHANLSGEEIGDLTIRVNGSNRSGDPSSVAAEEATSSFTIIDLVRPTVTGVTEVTPSAPQDGQLVSLKVHFSEPVKELDGSFAGVSMTFSKASTDEAASVWQGVTTGPITVGAGNAIAELVLSQFKDVSNNNVESEYRQSYTVMPEISISDVSGDNRVETTELADVLFAGGTTGFASTGESVTLQVMRGATELINERVSVNGDGSWGYHANLSGEEIGDLTIRVNGSNRSGDPSSVAAEEATSSFTIIDLVRPTVTGVTEVTPSALQDGQLVSLTVHFSEPVKALVGSFAGVSMTFSKTSPDEAASEWQGVTNGPIRVGAGNAIAELVLSQFKDVSNNGVEHEYRQSYTVMPEISISDVSGDNRVETTELADVLIAGGTTGFASTGESVTLQVMRGATELINERLSVNGDGSWGYHANLSGEEIGDLTIKVNGSNRSGNPSSVAAEEATSSFTIIDVVAPIVSEGMSL</sequence>
<dbReference type="Proteomes" id="UP000326936">
    <property type="component" value="Plasmid pTHAF100_a"/>
</dbReference>
<dbReference type="InterPro" id="IPR018247">
    <property type="entry name" value="EF_Hand_1_Ca_BS"/>
</dbReference>
<evidence type="ECO:0000256" key="1">
    <source>
        <dbReference type="SAM" id="MobiDB-lite"/>
    </source>
</evidence>
<evidence type="ECO:0000313" key="4">
    <source>
        <dbReference type="Proteomes" id="UP000326936"/>
    </source>
</evidence>
<evidence type="ECO:0000313" key="3">
    <source>
        <dbReference type="EMBL" id="QFT28224.1"/>
    </source>
</evidence>
<dbReference type="NCBIfam" id="NF033510">
    <property type="entry name" value="Ca_tandemer"/>
    <property type="match status" value="2"/>
</dbReference>
<dbReference type="PROSITE" id="PS00018">
    <property type="entry name" value="EF_HAND_1"/>
    <property type="match status" value="11"/>
</dbReference>
<dbReference type="RefSeq" id="WP_152432257.1">
    <property type="nucleotide sequence ID" value="NZ_CP045351.1"/>
</dbReference>
<keyword evidence="3" id="KW-0614">Plasmid</keyword>
<organism evidence="3 4">
    <name type="scientific">Vibrio aquimaris</name>
    <dbReference type="NCBI Taxonomy" id="2587862"/>
    <lineage>
        <taxon>Bacteria</taxon>
        <taxon>Pseudomonadati</taxon>
        <taxon>Pseudomonadota</taxon>
        <taxon>Gammaproteobacteria</taxon>
        <taxon>Vibrionales</taxon>
        <taxon>Vibrionaceae</taxon>
        <taxon>Vibrio</taxon>
    </lineage>
</organism>
<feature type="signal peptide" evidence="2">
    <location>
        <begin position="1"/>
        <end position="26"/>
    </location>
</feature>
<dbReference type="EMBL" id="CP045351">
    <property type="protein sequence ID" value="QFT28224.1"/>
    <property type="molecule type" value="Genomic_DNA"/>
</dbReference>
<reference evidence="3 4" key="1">
    <citation type="submission" date="2019-10" db="EMBL/GenBank/DDBJ databases">
        <title>Complete genome sequence of Vibrio sp. strain THAF100, isolated from non-filtered water from the water column of tank 6 of a marine aquarium containing stony-coral fragments. Water maintained at 26 degree C.</title>
        <authorList>
            <person name="Ruckert C."/>
            <person name="Franco A."/>
            <person name="Kalinowski J."/>
            <person name="Glaeser S."/>
        </authorList>
    </citation>
    <scope>NUCLEOTIDE SEQUENCE [LARGE SCALE GENOMIC DNA]</scope>
    <source>
        <strain evidence="3 4">THAF100</strain>
        <plasmid evidence="4">pthaf100_a</plasmid>
    </source>
</reference>
<name>A0A5P9CPU7_9VIBR</name>
<evidence type="ECO:0000256" key="2">
    <source>
        <dbReference type="SAM" id="SignalP"/>
    </source>
</evidence>
<accession>A0A5P9CPU7</accession>
<feature type="region of interest" description="Disordered" evidence="1">
    <location>
        <begin position="1086"/>
        <end position="1112"/>
    </location>
</feature>
<dbReference type="OrthoDB" id="5807000at2"/>
<dbReference type="InterPro" id="IPR013783">
    <property type="entry name" value="Ig-like_fold"/>
</dbReference>
<dbReference type="NCBIfam" id="NF032891">
    <property type="entry name" value="tail_200_repeat"/>
    <property type="match status" value="13"/>
</dbReference>
<evidence type="ECO:0008006" key="5">
    <source>
        <dbReference type="Google" id="ProtNLM"/>
    </source>
</evidence>
<gene>
    <name evidence="3" type="ORF">FIV01_17675</name>
</gene>
<proteinExistence type="predicted"/>
<geneLocation type="plasmid" evidence="4">
    <name>pthaf100_a</name>
</geneLocation>
<feature type="chain" id="PRO_5024895972" description="Bacterial Ig-like domain-containing protein" evidence="2">
    <location>
        <begin position="27"/>
        <end position="3921"/>
    </location>
</feature>
<dbReference type="Gene3D" id="2.60.40.10">
    <property type="entry name" value="Immunoglobulins"/>
    <property type="match status" value="12"/>
</dbReference>